<dbReference type="PANTHER" id="PTHR32015">
    <property type="entry name" value="FASTING INDUCED LIPASE"/>
    <property type="match status" value="1"/>
</dbReference>
<dbReference type="FunFam" id="3.40.50.1820:FF:000377">
    <property type="entry name" value="LIPaSe related"/>
    <property type="match status" value="1"/>
</dbReference>
<dbReference type="GO" id="GO:0016042">
    <property type="term" value="P:lipid catabolic process"/>
    <property type="evidence" value="ECO:0007669"/>
    <property type="project" value="InterPro"/>
</dbReference>
<dbReference type="EMBL" id="KN716224">
    <property type="protein sequence ID" value="KJH49762.1"/>
    <property type="molecule type" value="Genomic_DNA"/>
</dbReference>
<dbReference type="InterPro" id="IPR029058">
    <property type="entry name" value="AB_hydrolase_fold"/>
</dbReference>
<evidence type="ECO:0000313" key="1">
    <source>
        <dbReference type="EMBL" id="KJH49762.1"/>
    </source>
</evidence>
<gene>
    <name evidence="1" type="ORF">DICVIV_04102</name>
</gene>
<dbReference type="Pfam" id="PF01674">
    <property type="entry name" value="Lipase_2"/>
    <property type="match status" value="1"/>
</dbReference>
<keyword evidence="2" id="KW-1185">Reference proteome</keyword>
<sequence>MTSIPTFYITILPLIYGDFSPSFNNFLNNNYGKAVADRLARRDIGPHGSYGGGNHKVGTRTSRQAVVLVHGITNTAGTFNAQRQHLLKTGWKESEVYGTTYGDGGKTLAPLVDMKCDYIKQVRWMIQAVAEFTRRRVDVIGYSMGSPVSRKAILGGKCVDTGEELGPSLTGLVDTFVSVAGANHGSYLCLLPFPGACNNVNGLSCYSQFIHDINARQRYEGLYVYSIYSPQDDKVGHRNACGQTTSSIPGADQEFQRSGNHDRVMANTAQLQANLIKNHNDKGQ</sequence>
<accession>A0A0D8Y0V1</accession>
<dbReference type="Gene3D" id="3.40.50.1820">
    <property type="entry name" value="alpha/beta hydrolase"/>
    <property type="match status" value="1"/>
</dbReference>
<dbReference type="InterPro" id="IPR002918">
    <property type="entry name" value="Lipase_EstA/Esterase_EstB"/>
</dbReference>
<dbReference type="SUPFAM" id="SSF53474">
    <property type="entry name" value="alpha/beta-Hydrolases"/>
    <property type="match status" value="1"/>
</dbReference>
<dbReference type="OrthoDB" id="5853720at2759"/>
<name>A0A0D8Y0V1_DICVI</name>
<protein>
    <submittedName>
        <fullName evidence="1">Triacylglycerol lipase</fullName>
    </submittedName>
</protein>
<organism evidence="1 2">
    <name type="scientific">Dictyocaulus viviparus</name>
    <name type="common">Bovine lungworm</name>
    <dbReference type="NCBI Taxonomy" id="29172"/>
    <lineage>
        <taxon>Eukaryota</taxon>
        <taxon>Metazoa</taxon>
        <taxon>Ecdysozoa</taxon>
        <taxon>Nematoda</taxon>
        <taxon>Chromadorea</taxon>
        <taxon>Rhabditida</taxon>
        <taxon>Rhabditina</taxon>
        <taxon>Rhabditomorpha</taxon>
        <taxon>Strongyloidea</taxon>
        <taxon>Metastrongylidae</taxon>
        <taxon>Dictyocaulus</taxon>
    </lineage>
</organism>
<evidence type="ECO:0000313" key="2">
    <source>
        <dbReference type="Proteomes" id="UP000053766"/>
    </source>
</evidence>
<proteinExistence type="predicted"/>
<dbReference type="PANTHER" id="PTHR32015:SF12">
    <property type="entry name" value="LIPASE RELATED"/>
    <property type="match status" value="1"/>
</dbReference>
<dbReference type="AlphaFoldDB" id="A0A0D8Y0V1"/>
<dbReference type="GO" id="GO:0016298">
    <property type="term" value="F:lipase activity"/>
    <property type="evidence" value="ECO:0007669"/>
    <property type="project" value="TreeGrafter"/>
</dbReference>
<dbReference type="Proteomes" id="UP000053766">
    <property type="component" value="Unassembled WGS sequence"/>
</dbReference>
<reference evidence="1 2" key="1">
    <citation type="submission" date="2013-11" db="EMBL/GenBank/DDBJ databases">
        <title>Draft genome of the bovine lungworm Dictyocaulus viviparus.</title>
        <authorList>
            <person name="Mitreva M."/>
        </authorList>
    </citation>
    <scope>NUCLEOTIDE SEQUENCE [LARGE SCALE GENOMIC DNA]</scope>
    <source>
        <strain evidence="1 2">HannoverDv2000</strain>
    </source>
</reference>
<reference evidence="2" key="2">
    <citation type="journal article" date="2016" name="Sci. Rep.">
        <title>Dictyocaulus viviparus genome, variome and transcriptome elucidate lungworm biology and support future intervention.</title>
        <authorList>
            <person name="McNulty S.N."/>
            <person name="Strube C."/>
            <person name="Rosa B.A."/>
            <person name="Martin J.C."/>
            <person name="Tyagi R."/>
            <person name="Choi Y.J."/>
            <person name="Wang Q."/>
            <person name="Hallsworth Pepin K."/>
            <person name="Zhang X."/>
            <person name="Ozersky P."/>
            <person name="Wilson R.K."/>
            <person name="Sternberg P.W."/>
            <person name="Gasser R.B."/>
            <person name="Mitreva M."/>
        </authorList>
    </citation>
    <scope>NUCLEOTIDE SEQUENCE [LARGE SCALE GENOMIC DNA]</scope>
    <source>
        <strain evidence="2">HannoverDv2000</strain>
    </source>
</reference>